<reference evidence="2" key="1">
    <citation type="submission" date="2024-01" db="EMBL/GenBank/DDBJ databases">
        <authorList>
            <person name="Webb A."/>
        </authorList>
    </citation>
    <scope>NUCLEOTIDE SEQUENCE</scope>
    <source>
        <strain evidence="2">Pm1</strain>
    </source>
</reference>
<dbReference type="EMBL" id="CAKLBY020000304">
    <property type="protein sequence ID" value="CAK7943814.1"/>
    <property type="molecule type" value="Genomic_DNA"/>
</dbReference>
<proteinExistence type="predicted"/>
<evidence type="ECO:0000313" key="3">
    <source>
        <dbReference type="Proteomes" id="UP001162060"/>
    </source>
</evidence>
<dbReference type="Proteomes" id="UP001162060">
    <property type="component" value="Unassembled WGS sequence"/>
</dbReference>
<protein>
    <submittedName>
        <fullName evidence="2">Uncharacterized protein</fullName>
    </submittedName>
</protein>
<name>A0AAV1VEA3_9STRA</name>
<gene>
    <name evidence="2" type="ORF">PM001_LOCUS28964</name>
</gene>
<accession>A0AAV1VEA3</accession>
<organism evidence="2 3">
    <name type="scientific">Peronospora matthiolae</name>
    <dbReference type="NCBI Taxonomy" id="2874970"/>
    <lineage>
        <taxon>Eukaryota</taxon>
        <taxon>Sar</taxon>
        <taxon>Stramenopiles</taxon>
        <taxon>Oomycota</taxon>
        <taxon>Peronosporomycetes</taxon>
        <taxon>Peronosporales</taxon>
        <taxon>Peronosporaceae</taxon>
        <taxon>Peronospora</taxon>
    </lineage>
</organism>
<evidence type="ECO:0000313" key="2">
    <source>
        <dbReference type="EMBL" id="CAK7943814.1"/>
    </source>
</evidence>
<sequence length="210" mass="23548">MAEGIKTLQSLYSRSRRSFSDGPSSNEASGSRRTARRDRGHQQSAGHEAPSCPMPVDSHASGRVNSSGRNSHLNGSKYAQPESVDNCQNPLKDVVVVGTPNPARGSDHIDVQELNRVTDQLHDDLAHERTRRYERHDLVKDDYKSLAHDRSDHRAAFAFAQLERKIYSEGNYLGYRFASQPDWLVETVLLEGGVGSRPRRCYSHLETGLY</sequence>
<dbReference type="AlphaFoldDB" id="A0AAV1VEA3"/>
<feature type="region of interest" description="Disordered" evidence="1">
    <location>
        <begin position="1"/>
        <end position="86"/>
    </location>
</feature>
<feature type="compositionally biased region" description="Polar residues" evidence="1">
    <location>
        <begin position="21"/>
        <end position="32"/>
    </location>
</feature>
<feature type="compositionally biased region" description="Polar residues" evidence="1">
    <location>
        <begin position="63"/>
        <end position="74"/>
    </location>
</feature>
<comment type="caution">
    <text evidence="2">The sequence shown here is derived from an EMBL/GenBank/DDBJ whole genome shotgun (WGS) entry which is preliminary data.</text>
</comment>
<evidence type="ECO:0000256" key="1">
    <source>
        <dbReference type="SAM" id="MobiDB-lite"/>
    </source>
</evidence>